<organism evidence="3 4">
    <name type="scientific">Sphaerimonospora thailandensis</name>
    <dbReference type="NCBI Taxonomy" id="795644"/>
    <lineage>
        <taxon>Bacteria</taxon>
        <taxon>Bacillati</taxon>
        <taxon>Actinomycetota</taxon>
        <taxon>Actinomycetes</taxon>
        <taxon>Streptosporangiales</taxon>
        <taxon>Streptosporangiaceae</taxon>
        <taxon>Sphaerimonospora</taxon>
    </lineage>
</organism>
<dbReference type="Gene3D" id="3.40.33.10">
    <property type="entry name" value="CAP"/>
    <property type="match status" value="1"/>
</dbReference>
<evidence type="ECO:0000256" key="1">
    <source>
        <dbReference type="SAM" id="MobiDB-lite"/>
    </source>
</evidence>
<name>A0A8J3R7V8_9ACTN</name>
<dbReference type="Pfam" id="PF00188">
    <property type="entry name" value="CAP"/>
    <property type="match status" value="1"/>
</dbReference>
<evidence type="ECO:0000259" key="2">
    <source>
        <dbReference type="Pfam" id="PF00188"/>
    </source>
</evidence>
<feature type="compositionally biased region" description="Basic and acidic residues" evidence="1">
    <location>
        <begin position="69"/>
        <end position="83"/>
    </location>
</feature>
<keyword evidence="4" id="KW-1185">Reference proteome</keyword>
<protein>
    <recommendedName>
        <fullName evidence="2">SCP domain-containing protein</fullName>
    </recommendedName>
</protein>
<reference evidence="3" key="1">
    <citation type="submission" date="2021-01" db="EMBL/GenBank/DDBJ databases">
        <title>Whole genome shotgun sequence of Sphaerimonospora thailandensis NBRC 107569.</title>
        <authorList>
            <person name="Komaki H."/>
            <person name="Tamura T."/>
        </authorList>
    </citation>
    <scope>NUCLEOTIDE SEQUENCE</scope>
    <source>
        <strain evidence="3">NBRC 107569</strain>
    </source>
</reference>
<accession>A0A8J3R7V8</accession>
<dbReference type="InterPro" id="IPR035940">
    <property type="entry name" value="CAP_sf"/>
</dbReference>
<feature type="domain" description="SCP" evidence="2">
    <location>
        <begin position="146"/>
        <end position="257"/>
    </location>
</feature>
<evidence type="ECO:0000313" key="3">
    <source>
        <dbReference type="EMBL" id="GIH69659.1"/>
    </source>
</evidence>
<dbReference type="EMBL" id="BOOG01000016">
    <property type="protein sequence ID" value="GIH69659.1"/>
    <property type="molecule type" value="Genomic_DNA"/>
</dbReference>
<dbReference type="SUPFAM" id="SSF55797">
    <property type="entry name" value="PR-1-like"/>
    <property type="match status" value="1"/>
</dbReference>
<feature type="region of interest" description="Disordered" evidence="1">
    <location>
        <begin position="50"/>
        <end position="137"/>
    </location>
</feature>
<comment type="caution">
    <text evidence="3">The sequence shown here is derived from an EMBL/GenBank/DDBJ whole genome shotgun (WGS) entry which is preliminary data.</text>
</comment>
<dbReference type="PANTHER" id="PTHR31157:SF1">
    <property type="entry name" value="SCP DOMAIN-CONTAINING PROTEIN"/>
    <property type="match status" value="1"/>
</dbReference>
<proteinExistence type="predicted"/>
<dbReference type="CDD" id="cd05379">
    <property type="entry name" value="CAP_bacterial"/>
    <property type="match status" value="1"/>
</dbReference>
<sequence>MWQPPHNRHTQRTPRRGTLLGLLACSTAILLIGVVIGRVTSPREDMDDVYLRNQAPSPTPVESAPPAPSKDRPPLDHVMRTDTPRTGQAAKASPTPRSRPRRPSNMIDGSDGGSPLWSTLGRENTGGTADGGVGSDVFPSLERQVVRLVNAERARRGCAPLRMDRRLVRSARAHSAEMAAANHFDHSSPNGATPWDRMAAAGYTNSGAEIIARGYQTAQEVVRGWMADRQDRTTILNCRLVATGVGVNMGPGGPWWTEDFGYS</sequence>
<dbReference type="PANTHER" id="PTHR31157">
    <property type="entry name" value="SCP DOMAIN-CONTAINING PROTEIN"/>
    <property type="match status" value="1"/>
</dbReference>
<gene>
    <name evidence="3" type="ORF">Mth01_19120</name>
</gene>
<dbReference type="InterPro" id="IPR014044">
    <property type="entry name" value="CAP_dom"/>
</dbReference>
<dbReference type="Proteomes" id="UP000610966">
    <property type="component" value="Unassembled WGS sequence"/>
</dbReference>
<feature type="compositionally biased region" description="Pro residues" evidence="1">
    <location>
        <begin position="57"/>
        <end position="68"/>
    </location>
</feature>
<dbReference type="AlphaFoldDB" id="A0A8J3R7V8"/>
<evidence type="ECO:0000313" key="4">
    <source>
        <dbReference type="Proteomes" id="UP000610966"/>
    </source>
</evidence>